<reference evidence="1 2" key="1">
    <citation type="submission" date="2017-09" db="EMBL/GenBank/DDBJ databases">
        <title>Large-scale bioinformatics analysis of Bacillus genomes uncovers conserved roles of natural products in bacterial physiology.</title>
        <authorList>
            <consortium name="Agbiome Team Llc"/>
            <person name="Bleich R.M."/>
            <person name="Grubbs K.J."/>
            <person name="Santa Maria K.C."/>
            <person name="Allen S.E."/>
            <person name="Farag S."/>
            <person name="Shank E.A."/>
            <person name="Bowers A."/>
        </authorList>
    </citation>
    <scope>NUCLEOTIDE SEQUENCE [LARGE SCALE GENOMIC DNA]</scope>
    <source>
        <strain evidence="1 2">AFS085496</strain>
    </source>
</reference>
<sequence length="216" mass="25735">MQAPHEFYHGALKIVLKKSNQYPLLKGNILTVFGDYNNQIDFYFDETFIMLERDYRSGEFCKLQKYFFVLENNTWQRRNINHKSVILNLHRIKPHIYDKSRDKHTLKLTFPNDEEGKRCLEYFKNDLSQKFNLVEMHHFRRRSWNNDLDLLFRSLGIGNEILLDLPIKNAEQFNSLISCSALSGWEDILMEQRVKALFQSTNAHFLVNGNKLERVS</sequence>
<protein>
    <submittedName>
        <fullName evidence="1">Uncharacterized protein</fullName>
    </submittedName>
</protein>
<accession>A0A9X6ZNW6</accession>
<evidence type="ECO:0000313" key="2">
    <source>
        <dbReference type="Proteomes" id="UP000224003"/>
    </source>
</evidence>
<name>A0A9X6ZNW6_BACTU</name>
<evidence type="ECO:0000313" key="1">
    <source>
        <dbReference type="EMBL" id="PFJ24792.1"/>
    </source>
</evidence>
<gene>
    <name evidence="1" type="ORF">COJ15_36085</name>
</gene>
<dbReference type="AlphaFoldDB" id="A0A9X6ZNW6"/>
<dbReference type="RefSeq" id="WP_098517915.1">
    <property type="nucleotide sequence ID" value="NZ_NUVX01000125.1"/>
</dbReference>
<dbReference type="EMBL" id="NUVX01000125">
    <property type="protein sequence ID" value="PFJ24792.1"/>
    <property type="molecule type" value="Genomic_DNA"/>
</dbReference>
<comment type="caution">
    <text evidence="1">The sequence shown here is derived from an EMBL/GenBank/DDBJ whole genome shotgun (WGS) entry which is preliminary data.</text>
</comment>
<organism evidence="1 2">
    <name type="scientific">Bacillus thuringiensis</name>
    <dbReference type="NCBI Taxonomy" id="1428"/>
    <lineage>
        <taxon>Bacteria</taxon>
        <taxon>Bacillati</taxon>
        <taxon>Bacillota</taxon>
        <taxon>Bacilli</taxon>
        <taxon>Bacillales</taxon>
        <taxon>Bacillaceae</taxon>
        <taxon>Bacillus</taxon>
        <taxon>Bacillus cereus group</taxon>
    </lineage>
</organism>
<proteinExistence type="predicted"/>
<dbReference type="Proteomes" id="UP000224003">
    <property type="component" value="Unassembled WGS sequence"/>
</dbReference>